<dbReference type="EC" id="2.7.11.1" evidence="3"/>
<dbReference type="GO" id="GO:0005524">
    <property type="term" value="F:ATP binding"/>
    <property type="evidence" value="ECO:0007669"/>
    <property type="project" value="UniProtKB-UniRule"/>
</dbReference>
<keyword evidence="10" id="KW-0677">Repeat</keyword>
<evidence type="ECO:0000256" key="17">
    <source>
        <dbReference type="PROSITE-ProRule" id="PRU10141"/>
    </source>
</evidence>
<dbReference type="SMART" id="SM00369">
    <property type="entry name" value="LRR_TYP"/>
    <property type="match status" value="10"/>
</dbReference>
<dbReference type="GO" id="GO:0004674">
    <property type="term" value="F:protein serine/threonine kinase activity"/>
    <property type="evidence" value="ECO:0007669"/>
    <property type="project" value="UniProtKB-KW"/>
</dbReference>
<dbReference type="InterPro" id="IPR017441">
    <property type="entry name" value="Protein_kinase_ATP_BS"/>
</dbReference>
<evidence type="ECO:0000256" key="18">
    <source>
        <dbReference type="SAM" id="Phobius"/>
    </source>
</evidence>
<accession>F2DZZ3</accession>
<keyword evidence="12" id="KW-0418">Kinase</keyword>
<dbReference type="InterPro" id="IPR032675">
    <property type="entry name" value="LRR_dom_sf"/>
</dbReference>
<sequence>MSANLPWRLTMLMLLSLLLISCGVRNARCSIVPSDNSMDMLWLLDFKAATDDPTQSLSSWNSSIPHCLWKGVNCSLAHPGRVTALNLTRQTLQGKIAPSLGNLTLLTTLILSSNGFFGQLPTHNRLHRLQYLELGNNKLQGFNPDALRNCSNLSYLDLSFNLITSSLPPNIGSLSSLVQLDLAQNSFFGIIPPSIQNITKLKFLALSNNQIEGNIPVELGHLPDITMLLLGGNMLSGRIPRTLLNNSALSVLDLNSNFLQMKLPSNIGDTLPNLIALQLQDNMFEGKIPASLGNASFLFIIQLSYNNLTGQIPTSFGNLRDMTYLELDHNKLDAKDNQGWKFLDALSNCGSLQVLGLNDNHLNGAIPNSVGNLSTSLKELGFHYNYLSGTVPEGIRNLTGLTMLLLDHNNLTGPIGTWVGNFKNLSVVSLSDNKFTGLIPSSIGSLAQLTELFFSRNNFEGPIPPSLGNLPFLLQLDLSNNSLQGHIPNELFSRLSGMTNCIISYNNLDGPIPPEVSNLKQLTKLDLSSNKLSGQIPVTLGECQGLEILLVDNNFLSGNIPKSMSGLKSLSMLNLSHNNLSGSIATELSNLPYLTQLDLSYNNLQGEIPRDGVFRNATATSVEGNWGLCGGAMDLHMPMCPTVSRKSETEYYLVRALIPLFGFMSLIMLTYVIFFGKKTSQRTYTILLSFGKKFPRVAYNDLAGATGNFSELNLVGRGSYGSVYRGKLTQAKIQVAIKVFDLDMKFADKSFVTECEVLCRIRHRNLVPILTACSTIDNKGDPFKSLIYEFMPNGNLDTWLHNKYLGSSTRCLSLAQRTSTAIGIADALAYLHNDCERQIAHCDLKPTNILLDDDMNAYLGDFGIASLIGHSTLDTSMGLKGTIGYIAPGIATPALPFVIYI</sequence>
<evidence type="ECO:0000256" key="19">
    <source>
        <dbReference type="SAM" id="SignalP"/>
    </source>
</evidence>
<dbReference type="InterPro" id="IPR008271">
    <property type="entry name" value="Ser/Thr_kinase_AS"/>
</dbReference>
<evidence type="ECO:0000256" key="15">
    <source>
        <dbReference type="ARBA" id="ARBA00023136"/>
    </source>
</evidence>
<dbReference type="InterPro" id="IPR051809">
    <property type="entry name" value="Plant_receptor-like_S/T_kinase"/>
</dbReference>
<reference evidence="21" key="1">
    <citation type="journal article" date="2011" name="Plant Physiol.">
        <title>Comprehensive sequence analysis of 24,783 barley full-length cDNAs derived from 12 clone libraries.</title>
        <authorList>
            <person name="Matsumoto T."/>
            <person name="Tanaka T."/>
            <person name="Sakai H."/>
            <person name="Amano N."/>
            <person name="Kanamori H."/>
            <person name="Kurita K."/>
            <person name="Kikuta A."/>
            <person name="Kamiya K."/>
            <person name="Yamamoto M."/>
            <person name="Ikawa H."/>
            <person name="Fujii N."/>
            <person name="Hori K."/>
            <person name="Itoh T."/>
            <person name="Sato K."/>
        </authorList>
    </citation>
    <scope>NUCLEOTIDE SEQUENCE</scope>
</reference>
<dbReference type="PANTHER" id="PTHR27008:SF332">
    <property type="entry name" value="PROTEIN KINASE DOMAIN-CONTAINING PROTEIN"/>
    <property type="match status" value="1"/>
</dbReference>
<dbReference type="InterPro" id="IPR013210">
    <property type="entry name" value="LRR_N_plant-typ"/>
</dbReference>
<dbReference type="InterPro" id="IPR000719">
    <property type="entry name" value="Prot_kinase_dom"/>
</dbReference>
<keyword evidence="11 17" id="KW-0547">Nucleotide-binding</keyword>
<evidence type="ECO:0000256" key="12">
    <source>
        <dbReference type="ARBA" id="ARBA00022777"/>
    </source>
</evidence>
<keyword evidence="8 18" id="KW-0812">Transmembrane</keyword>
<evidence type="ECO:0000256" key="6">
    <source>
        <dbReference type="ARBA" id="ARBA00022614"/>
    </source>
</evidence>
<dbReference type="Pfam" id="PF13855">
    <property type="entry name" value="LRR_8"/>
    <property type="match status" value="3"/>
</dbReference>
<keyword evidence="9 19" id="KW-0732">Signal</keyword>
<evidence type="ECO:0000256" key="14">
    <source>
        <dbReference type="ARBA" id="ARBA00022989"/>
    </source>
</evidence>
<protein>
    <recommendedName>
        <fullName evidence="3">non-specific serine/threonine protein kinase</fullName>
        <ecNumber evidence="3">2.7.11.1</ecNumber>
    </recommendedName>
</protein>
<dbReference type="FunFam" id="3.80.10.10:FF:000288">
    <property type="entry name" value="LRR receptor-like serine/threonine-protein kinase EFR"/>
    <property type="match status" value="1"/>
</dbReference>
<dbReference type="PROSITE" id="PS00108">
    <property type="entry name" value="PROTEIN_KINASE_ST"/>
    <property type="match status" value="1"/>
</dbReference>
<keyword evidence="4" id="KW-1003">Cell membrane</keyword>
<dbReference type="Gene3D" id="3.80.10.10">
    <property type="entry name" value="Ribonuclease Inhibitor"/>
    <property type="match status" value="4"/>
</dbReference>
<dbReference type="PANTHER" id="PTHR27008">
    <property type="entry name" value="OS04G0122200 PROTEIN"/>
    <property type="match status" value="1"/>
</dbReference>
<comment type="subcellular location">
    <subcellularLocation>
        <location evidence="1">Cell membrane</location>
        <topology evidence="1">Single-pass membrane protein</topology>
    </subcellularLocation>
</comment>
<keyword evidence="16" id="KW-0325">Glycoprotein</keyword>
<dbReference type="PROSITE" id="PS50011">
    <property type="entry name" value="PROTEIN_KINASE_DOM"/>
    <property type="match status" value="1"/>
</dbReference>
<dbReference type="Pfam" id="PF00069">
    <property type="entry name" value="Pkinase"/>
    <property type="match status" value="1"/>
</dbReference>
<evidence type="ECO:0000259" key="20">
    <source>
        <dbReference type="PROSITE" id="PS50011"/>
    </source>
</evidence>
<feature type="domain" description="Protein kinase" evidence="20">
    <location>
        <begin position="709"/>
        <end position="901"/>
    </location>
</feature>
<keyword evidence="13 17" id="KW-0067">ATP-binding</keyword>
<dbReference type="Gene3D" id="1.10.510.10">
    <property type="entry name" value="Transferase(Phosphotransferase) domain 1"/>
    <property type="match status" value="1"/>
</dbReference>
<evidence type="ECO:0000313" key="21">
    <source>
        <dbReference type="EMBL" id="BAK00665.1"/>
    </source>
</evidence>
<evidence type="ECO:0000256" key="8">
    <source>
        <dbReference type="ARBA" id="ARBA00022692"/>
    </source>
</evidence>
<dbReference type="PRINTS" id="PR00019">
    <property type="entry name" value="LEURICHRPT"/>
</dbReference>
<dbReference type="EMBL" id="AK369464">
    <property type="protein sequence ID" value="BAK00665.1"/>
    <property type="molecule type" value="mRNA"/>
</dbReference>
<evidence type="ECO:0000256" key="9">
    <source>
        <dbReference type="ARBA" id="ARBA00022729"/>
    </source>
</evidence>
<keyword evidence="7" id="KW-0808">Transferase</keyword>
<keyword evidence="6" id="KW-0433">Leucine-rich repeat</keyword>
<dbReference type="SUPFAM" id="SSF52058">
    <property type="entry name" value="L domain-like"/>
    <property type="match status" value="1"/>
</dbReference>
<comment type="similarity">
    <text evidence="2">Belongs to the protein kinase superfamily. Ser/Thr protein kinase family.</text>
</comment>
<dbReference type="PROSITE" id="PS51450">
    <property type="entry name" value="LRR"/>
    <property type="match status" value="1"/>
</dbReference>
<evidence type="ECO:0000256" key="7">
    <source>
        <dbReference type="ARBA" id="ARBA00022679"/>
    </source>
</evidence>
<dbReference type="SUPFAM" id="SSF56112">
    <property type="entry name" value="Protein kinase-like (PK-like)"/>
    <property type="match status" value="1"/>
</dbReference>
<name>F2DZZ3_HORVV</name>
<evidence type="ECO:0000256" key="3">
    <source>
        <dbReference type="ARBA" id="ARBA00012513"/>
    </source>
</evidence>
<evidence type="ECO:0000256" key="13">
    <source>
        <dbReference type="ARBA" id="ARBA00022840"/>
    </source>
</evidence>
<evidence type="ECO:0000256" key="16">
    <source>
        <dbReference type="ARBA" id="ARBA00023180"/>
    </source>
</evidence>
<feature type="signal peptide" evidence="19">
    <location>
        <begin position="1"/>
        <end position="29"/>
    </location>
</feature>
<evidence type="ECO:0000256" key="10">
    <source>
        <dbReference type="ARBA" id="ARBA00022737"/>
    </source>
</evidence>
<evidence type="ECO:0000256" key="11">
    <source>
        <dbReference type="ARBA" id="ARBA00022741"/>
    </source>
</evidence>
<keyword evidence="5" id="KW-0723">Serine/threonine-protein kinase</keyword>
<dbReference type="InterPro" id="IPR001611">
    <property type="entry name" value="Leu-rich_rpt"/>
</dbReference>
<dbReference type="FunFam" id="3.30.200.20:FF:000432">
    <property type="entry name" value="LRR receptor-like serine/threonine-protein kinase EFR"/>
    <property type="match status" value="1"/>
</dbReference>
<proteinExistence type="evidence at transcript level"/>
<dbReference type="AlphaFoldDB" id="F2DZZ3"/>
<dbReference type="PROSITE" id="PS00107">
    <property type="entry name" value="PROTEIN_KINASE_ATP"/>
    <property type="match status" value="1"/>
</dbReference>
<dbReference type="InterPro" id="IPR011009">
    <property type="entry name" value="Kinase-like_dom_sf"/>
</dbReference>
<feature type="binding site" evidence="17">
    <location>
        <position position="738"/>
    </location>
    <ligand>
        <name>ATP</name>
        <dbReference type="ChEBI" id="CHEBI:30616"/>
    </ligand>
</feature>
<dbReference type="Pfam" id="PF08263">
    <property type="entry name" value="LRRNT_2"/>
    <property type="match status" value="1"/>
</dbReference>
<dbReference type="InterPro" id="IPR003591">
    <property type="entry name" value="Leu-rich_rpt_typical-subtyp"/>
</dbReference>
<evidence type="ECO:0000256" key="1">
    <source>
        <dbReference type="ARBA" id="ARBA00004162"/>
    </source>
</evidence>
<dbReference type="Pfam" id="PF00560">
    <property type="entry name" value="LRR_1"/>
    <property type="match status" value="6"/>
</dbReference>
<feature type="transmembrane region" description="Helical" evidence="18">
    <location>
        <begin position="652"/>
        <end position="674"/>
    </location>
</feature>
<evidence type="ECO:0000256" key="2">
    <source>
        <dbReference type="ARBA" id="ARBA00008684"/>
    </source>
</evidence>
<evidence type="ECO:0000256" key="5">
    <source>
        <dbReference type="ARBA" id="ARBA00022527"/>
    </source>
</evidence>
<dbReference type="Gene3D" id="3.30.200.20">
    <property type="entry name" value="Phosphorylase Kinase, domain 1"/>
    <property type="match status" value="1"/>
</dbReference>
<dbReference type="GO" id="GO:0005886">
    <property type="term" value="C:plasma membrane"/>
    <property type="evidence" value="ECO:0007669"/>
    <property type="project" value="UniProtKB-SubCell"/>
</dbReference>
<keyword evidence="15 18" id="KW-0472">Membrane</keyword>
<organism evidence="21">
    <name type="scientific">Hordeum vulgare subsp. vulgare</name>
    <name type="common">Domesticated barley</name>
    <dbReference type="NCBI Taxonomy" id="112509"/>
    <lineage>
        <taxon>Eukaryota</taxon>
        <taxon>Viridiplantae</taxon>
        <taxon>Streptophyta</taxon>
        <taxon>Embryophyta</taxon>
        <taxon>Tracheophyta</taxon>
        <taxon>Spermatophyta</taxon>
        <taxon>Magnoliopsida</taxon>
        <taxon>Liliopsida</taxon>
        <taxon>Poales</taxon>
        <taxon>Poaceae</taxon>
        <taxon>BOP clade</taxon>
        <taxon>Pooideae</taxon>
        <taxon>Triticodae</taxon>
        <taxon>Triticeae</taxon>
        <taxon>Hordeinae</taxon>
        <taxon>Hordeum</taxon>
    </lineage>
</organism>
<dbReference type="FunFam" id="3.80.10.10:FF:000095">
    <property type="entry name" value="LRR receptor-like serine/threonine-protein kinase GSO1"/>
    <property type="match status" value="1"/>
</dbReference>
<feature type="chain" id="PRO_5003281377" description="non-specific serine/threonine protein kinase" evidence="19">
    <location>
        <begin position="30"/>
        <end position="901"/>
    </location>
</feature>
<keyword evidence="14 18" id="KW-1133">Transmembrane helix</keyword>
<evidence type="ECO:0000256" key="4">
    <source>
        <dbReference type="ARBA" id="ARBA00022475"/>
    </source>
</evidence>
<dbReference type="SUPFAM" id="SSF52047">
    <property type="entry name" value="RNI-like"/>
    <property type="match status" value="1"/>
</dbReference>
<dbReference type="SMART" id="SM00220">
    <property type="entry name" value="S_TKc"/>
    <property type="match status" value="1"/>
</dbReference>